<dbReference type="EMBL" id="PQGE01000005">
    <property type="protein sequence ID" value="POP45808.1"/>
    <property type="molecule type" value="Genomic_DNA"/>
</dbReference>
<protein>
    <submittedName>
        <fullName evidence="2">Uncharacterized protein</fullName>
    </submittedName>
</protein>
<reference evidence="3 4" key="1">
    <citation type="submission" date="2018-01" db="EMBL/GenBank/DDBJ databases">
        <title>Superficieibacter electus gen. nov., sp. nov., an extended-spectrum beta-lactamase possessing member of the Enterobacteriaceae family, isolated from intensive care unit surfaces.</title>
        <authorList>
            <person name="Potter R.F."/>
            <person name="D'Souza A.W."/>
        </authorList>
    </citation>
    <scope>NUCLEOTIDE SEQUENCE [LARGE SCALE GENOMIC DNA]</scope>
    <source>
        <strain evidence="2 4">BP-1</strain>
        <strain evidence="1 3">BP-2</strain>
    </source>
</reference>
<comment type="caution">
    <text evidence="2">The sequence shown here is derived from an EMBL/GenBank/DDBJ whole genome shotgun (WGS) entry which is preliminary data.</text>
</comment>
<sequence length="183" mass="21412">MSFYIQLSNPRINTISVKNEVGISKFIEDLFPMETEDLMICWNGVRFSLSYKYDIPIIFDDVIQMINNINSSQKGMLNVFWPSNTFRSDWKISWNNENIQCNTIWESVSGNVESVLNRVSSLECTKDYFIGEWIAVLRMIKKKIIKSGVNPNLILEMKELDELLEARRDDIGYLYTIETWSVL</sequence>
<evidence type="ECO:0000313" key="1">
    <source>
        <dbReference type="EMBL" id="POP45808.1"/>
    </source>
</evidence>
<dbReference type="Proteomes" id="UP000237073">
    <property type="component" value="Unassembled WGS sequence"/>
</dbReference>
<dbReference type="Proteomes" id="UP000247005">
    <property type="component" value="Unassembled WGS sequence"/>
</dbReference>
<dbReference type="RefSeq" id="WP_103675334.1">
    <property type="nucleotide sequence ID" value="NZ_PQGD01000006.1"/>
</dbReference>
<dbReference type="EMBL" id="PQGD01000006">
    <property type="protein sequence ID" value="POP49114.1"/>
    <property type="molecule type" value="Genomic_DNA"/>
</dbReference>
<accession>A0A2P5GRE6</accession>
<dbReference type="AlphaFoldDB" id="A0A2P5GRE6"/>
<name>A0A2P5GRE6_9ENTR</name>
<evidence type="ECO:0000313" key="3">
    <source>
        <dbReference type="Proteomes" id="UP000237073"/>
    </source>
</evidence>
<gene>
    <name evidence="2" type="ORF">CHU32_08335</name>
    <name evidence="1" type="ORF">CHU33_06790</name>
</gene>
<proteinExistence type="predicted"/>
<evidence type="ECO:0000313" key="2">
    <source>
        <dbReference type="EMBL" id="POP49114.1"/>
    </source>
</evidence>
<keyword evidence="3" id="KW-1185">Reference proteome</keyword>
<evidence type="ECO:0000313" key="4">
    <source>
        <dbReference type="Proteomes" id="UP000247005"/>
    </source>
</evidence>
<dbReference type="OrthoDB" id="4179823at2"/>
<organism evidence="2 4">
    <name type="scientific">Superficieibacter electus</name>
    <dbReference type="NCBI Taxonomy" id="2022662"/>
    <lineage>
        <taxon>Bacteria</taxon>
        <taxon>Pseudomonadati</taxon>
        <taxon>Pseudomonadota</taxon>
        <taxon>Gammaproteobacteria</taxon>
        <taxon>Enterobacterales</taxon>
        <taxon>Enterobacteriaceae</taxon>
        <taxon>Superficieibacter</taxon>
    </lineage>
</organism>